<feature type="domain" description="T6SS Phospholipase effector Tle1-like catalytic" evidence="1">
    <location>
        <begin position="239"/>
        <end position="504"/>
    </location>
</feature>
<comment type="caution">
    <text evidence="2">The sequence shown here is derived from an EMBL/GenBank/DDBJ whole genome shotgun (WGS) entry which is preliminary data.</text>
</comment>
<dbReference type="PANTHER" id="PTHR33840">
    <property type="match status" value="1"/>
</dbReference>
<name>A0A4Y8WCE6_9VIBR</name>
<proteinExistence type="predicted"/>
<dbReference type="EMBL" id="SATR01000039">
    <property type="protein sequence ID" value="TFH89961.1"/>
    <property type="molecule type" value="Genomic_DNA"/>
</dbReference>
<accession>A0A4Y8WCE6</accession>
<dbReference type="InterPro" id="IPR018712">
    <property type="entry name" value="Tle1-like_cat"/>
</dbReference>
<gene>
    <name evidence="2" type="ORF">ELS82_19530</name>
</gene>
<reference evidence="2 3" key="1">
    <citation type="submission" date="2019-01" db="EMBL/GenBank/DDBJ databases">
        <title>Vibrio BEI176 sp. nov, a marine bacterium isolated from China: eastern marignal seas.</title>
        <authorList>
            <person name="Li B."/>
        </authorList>
    </citation>
    <scope>NUCLEOTIDE SEQUENCE [LARGE SCALE GENOMIC DNA]</scope>
    <source>
        <strain evidence="2 3">BEI176</strain>
    </source>
</reference>
<evidence type="ECO:0000313" key="3">
    <source>
        <dbReference type="Proteomes" id="UP000297753"/>
    </source>
</evidence>
<protein>
    <submittedName>
        <fullName evidence="2">DUF2235 domain-containing protein</fullName>
    </submittedName>
</protein>
<evidence type="ECO:0000313" key="2">
    <source>
        <dbReference type="EMBL" id="TFH89961.1"/>
    </source>
</evidence>
<dbReference type="Pfam" id="PF09994">
    <property type="entry name" value="T6SS_Tle1-like_cat"/>
    <property type="match status" value="1"/>
</dbReference>
<dbReference type="PANTHER" id="PTHR33840:SF1">
    <property type="entry name" value="TLE1 PHOSPHOLIPASE DOMAIN-CONTAINING PROTEIN"/>
    <property type="match status" value="1"/>
</dbReference>
<keyword evidence="3" id="KW-1185">Reference proteome</keyword>
<dbReference type="RefSeq" id="WP_134836964.1">
    <property type="nucleotide sequence ID" value="NZ_SATR01000039.1"/>
</dbReference>
<sequence length="712" mass="80058">MSIETGSSAYFLPCEQCNRWIEIFVRDEFNLPFNGVSGTLTDSAGNEFSVTLGEEPIYLEGLASGPVLLNLDSEQWLLESQKDAHKPNTGSKPTADFATEYVNQEGAKPEFLEITAGDLTELAEGQSLPARHEKGKADSLKLITDKSYVLQVRGFNFITLRVGMFFDGTGNNTYSAEWGKKELDKYYYKWRPKYEAECENIASRTGISRNSIPITQLSDDCFAYPQEKGFFQKLFTGDDGDTETVEGSATNELTNIQKLFERYAQDKYFESQNSYSFAQYVTGIGTGNEIDKKPAKESIFGQGTGIGQYGVVEKVNVGIEKLVERISELKNTFENDLPNVVDGISKLQFDVFGFSRGAASARHFVNVVLEGCNGNFAKVFTEECAKKKVGLSSSFDWDLVDKDKASCEVTFVGVFDTVASVVHLVSLDSKTILDFDFSTHTDNGDVKLWLDPERVRRVVHLTANSKTECRENFSLNRINKYETFSELTLPGAHSDIGGGYHSRHSYAQEDYLLPLLENKLVKKVSRSYSSHFEKERALKYVLQTLEEYKKLDLNSGWKDSDYAPVVLEDTKLGNNRNRVTGKLFIKRKVEGDLSRLYLRVMYGLAEFHGVPLTDDDGYAWTDDVYLLVKDLPSDKKGSSMTFTELNANILKLAKNGDYEGVISSLSTPQRLKEFMASDLYHHSSSDTVGMKPLFNESKQQFERASYECNKET</sequence>
<organism evidence="2 3">
    <name type="scientific">Vibrio ouci</name>
    <dbReference type="NCBI Taxonomy" id="2499078"/>
    <lineage>
        <taxon>Bacteria</taxon>
        <taxon>Pseudomonadati</taxon>
        <taxon>Pseudomonadota</taxon>
        <taxon>Gammaproteobacteria</taxon>
        <taxon>Vibrionales</taxon>
        <taxon>Vibrionaceae</taxon>
        <taxon>Vibrio</taxon>
    </lineage>
</organism>
<dbReference type="OrthoDB" id="4378831at2"/>
<dbReference type="Proteomes" id="UP000297753">
    <property type="component" value="Unassembled WGS sequence"/>
</dbReference>
<evidence type="ECO:0000259" key="1">
    <source>
        <dbReference type="Pfam" id="PF09994"/>
    </source>
</evidence>
<dbReference type="AlphaFoldDB" id="A0A4Y8WCE6"/>